<keyword evidence="2" id="KW-1185">Reference proteome</keyword>
<name>A0ACB5RIQ9_9CLOT</name>
<reference evidence="1" key="1">
    <citation type="journal article" date="2025" name="Int. J. Syst. Evol. Microbiol.">
        <title>Inconstantimicrobium mannanitabidum sp. nov., a novel member of the family Clostridiaceae isolated from anoxic soil under the treatment of reductive soil disinfestation.</title>
        <authorList>
            <person name="Ueki A."/>
            <person name="Tonouchi A."/>
            <person name="Honma S."/>
            <person name="Kaku N."/>
            <person name="Ueki K."/>
        </authorList>
    </citation>
    <scope>NUCLEOTIDE SEQUENCE</scope>
    <source>
        <strain evidence="1">TW13</strain>
    </source>
</reference>
<accession>A0ACB5RIQ9</accession>
<dbReference type="EMBL" id="BROD01000002">
    <property type="protein sequence ID" value="GKX68987.1"/>
    <property type="molecule type" value="Genomic_DNA"/>
</dbReference>
<protein>
    <submittedName>
        <fullName evidence="1">Uncharacterized protein</fullName>
    </submittedName>
</protein>
<comment type="caution">
    <text evidence="1">The sequence shown here is derived from an EMBL/GenBank/DDBJ whole genome shotgun (WGS) entry which is preliminary data.</text>
</comment>
<organism evidence="1 2">
    <name type="scientific">Inconstantimicrobium mannanitabidum</name>
    <dbReference type="NCBI Taxonomy" id="1604901"/>
    <lineage>
        <taxon>Bacteria</taxon>
        <taxon>Bacillati</taxon>
        <taxon>Bacillota</taxon>
        <taxon>Clostridia</taxon>
        <taxon>Eubacteriales</taxon>
        <taxon>Clostridiaceae</taxon>
        <taxon>Inconstantimicrobium</taxon>
    </lineage>
</organism>
<proteinExistence type="predicted"/>
<gene>
    <name evidence="1" type="ORF">rsdtw13_42450</name>
</gene>
<evidence type="ECO:0000313" key="1">
    <source>
        <dbReference type="EMBL" id="GKX68987.1"/>
    </source>
</evidence>
<sequence length="716" mass="82811">MKKVISILLIISCVISYYISYGEERNELTKRIQEIEMNLSNNYRIMIPINIDNNDSKQNYKNITKILDKYEGSIYYDRVSKDQSTRVKYIYDKNSMYTSKIELTDGKKLTPDIMETNKYLSTKKITDDLQIGRIATFNKEENREIKTLKSMTDDDFNFSGPCYIAFKSSINIKDFINELQTALHTKGIAIIDKTSVNITVNNNYKIIVVVIYFIIMLLVLYELLNSYKKIGLKKMFGYSVKDIYLEKILSLIKINLSIGAIVTIVMSFIFFNQLNIYVYSFILKFIFYLVIETVALVGICSIAYIYICFIKISNMLKNKKPLTGIIVLNYIAKIGCLILVMFFIIQAINNFKNMNNIYNKGYSNWEKLNDFAVIPESKIPISVLQDSDSYNVYSQIQKKLYKEFNEKGAIFADFRNYSPAMRSTVLSQHNYYYETDNVVVNPNYLNEYKIFDSKNKEITISDSDDTQILLVPDKYKNDESKILQQATSFKEQQYYSTGKNQKTRIIWTKSNQKVFTAAIDINPGNSNEIIDPIIYVLTENNASTSDYDYLLGKFSNPFKIKVDKNMDMKNTIGEMFKKYGIENYIGKISPANEQVASVIKDAKDSIRNSIIFTILLTAVLIVIILQNSINYFDKYKQKLAIEKLTGYKIIDKHENYFIGIIISWLLVFSLSILVYKSSILDIGIISIILFIIEIIFSVIVLNVIEKKKIISIIKGE</sequence>
<dbReference type="Proteomes" id="UP001058074">
    <property type="component" value="Unassembled WGS sequence"/>
</dbReference>
<evidence type="ECO:0000313" key="2">
    <source>
        <dbReference type="Proteomes" id="UP001058074"/>
    </source>
</evidence>